<dbReference type="Pfam" id="PF12833">
    <property type="entry name" value="HTH_18"/>
    <property type="match status" value="1"/>
</dbReference>
<dbReference type="GO" id="GO:0003700">
    <property type="term" value="F:DNA-binding transcription factor activity"/>
    <property type="evidence" value="ECO:0007669"/>
    <property type="project" value="InterPro"/>
</dbReference>
<dbReference type="SMART" id="SM00342">
    <property type="entry name" value="HTH_ARAC"/>
    <property type="match status" value="1"/>
</dbReference>
<reference evidence="5" key="2">
    <citation type="submission" date="2020-09" db="EMBL/GenBank/DDBJ databases">
        <authorList>
            <person name="Sun Q."/>
            <person name="Zhou Y."/>
        </authorList>
    </citation>
    <scope>NUCLEOTIDE SEQUENCE</scope>
    <source>
        <strain evidence="5">CGMCC 1.15290</strain>
    </source>
</reference>
<gene>
    <name evidence="5" type="ORF">GCM10011379_48860</name>
</gene>
<dbReference type="PANTHER" id="PTHR43280">
    <property type="entry name" value="ARAC-FAMILY TRANSCRIPTIONAL REGULATOR"/>
    <property type="match status" value="1"/>
</dbReference>
<dbReference type="PANTHER" id="PTHR43280:SF32">
    <property type="entry name" value="TRANSCRIPTIONAL REGULATORY PROTEIN"/>
    <property type="match status" value="1"/>
</dbReference>
<evidence type="ECO:0000313" key="6">
    <source>
        <dbReference type="Proteomes" id="UP000627292"/>
    </source>
</evidence>
<evidence type="ECO:0000256" key="1">
    <source>
        <dbReference type="ARBA" id="ARBA00023015"/>
    </source>
</evidence>
<keyword evidence="2" id="KW-0238">DNA-binding</keyword>
<proteinExistence type="predicted"/>
<evidence type="ECO:0000256" key="3">
    <source>
        <dbReference type="ARBA" id="ARBA00023163"/>
    </source>
</evidence>
<dbReference type="Proteomes" id="UP000627292">
    <property type="component" value="Unassembled WGS sequence"/>
</dbReference>
<dbReference type="Gene3D" id="1.10.10.60">
    <property type="entry name" value="Homeodomain-like"/>
    <property type="match status" value="1"/>
</dbReference>
<dbReference type="AlphaFoldDB" id="A0A917J2E0"/>
<organism evidence="5 6">
    <name type="scientific">Filimonas zeae</name>
    <dbReference type="NCBI Taxonomy" id="1737353"/>
    <lineage>
        <taxon>Bacteria</taxon>
        <taxon>Pseudomonadati</taxon>
        <taxon>Bacteroidota</taxon>
        <taxon>Chitinophagia</taxon>
        <taxon>Chitinophagales</taxon>
        <taxon>Chitinophagaceae</taxon>
        <taxon>Filimonas</taxon>
    </lineage>
</organism>
<dbReference type="RefSeq" id="WP_188957438.1">
    <property type="nucleotide sequence ID" value="NZ_BMIB01000005.1"/>
</dbReference>
<evidence type="ECO:0000259" key="4">
    <source>
        <dbReference type="PROSITE" id="PS01124"/>
    </source>
</evidence>
<name>A0A917J2E0_9BACT</name>
<dbReference type="InterPro" id="IPR018060">
    <property type="entry name" value="HTH_AraC"/>
</dbReference>
<dbReference type="PROSITE" id="PS01124">
    <property type="entry name" value="HTH_ARAC_FAMILY_2"/>
    <property type="match status" value="1"/>
</dbReference>
<keyword evidence="1" id="KW-0805">Transcription regulation</keyword>
<dbReference type="InterPro" id="IPR009057">
    <property type="entry name" value="Homeodomain-like_sf"/>
</dbReference>
<dbReference type="SUPFAM" id="SSF46689">
    <property type="entry name" value="Homeodomain-like"/>
    <property type="match status" value="1"/>
</dbReference>
<keyword evidence="6" id="KW-1185">Reference proteome</keyword>
<accession>A0A917J2E0</accession>
<reference evidence="5" key="1">
    <citation type="journal article" date="2014" name="Int. J. Syst. Evol. Microbiol.">
        <title>Complete genome sequence of Corynebacterium casei LMG S-19264T (=DSM 44701T), isolated from a smear-ripened cheese.</title>
        <authorList>
            <consortium name="US DOE Joint Genome Institute (JGI-PGF)"/>
            <person name="Walter F."/>
            <person name="Albersmeier A."/>
            <person name="Kalinowski J."/>
            <person name="Ruckert C."/>
        </authorList>
    </citation>
    <scope>NUCLEOTIDE SEQUENCE</scope>
    <source>
        <strain evidence="5">CGMCC 1.15290</strain>
    </source>
</reference>
<keyword evidence="3" id="KW-0804">Transcription</keyword>
<dbReference type="GO" id="GO:0043565">
    <property type="term" value="F:sequence-specific DNA binding"/>
    <property type="evidence" value="ECO:0007669"/>
    <property type="project" value="InterPro"/>
</dbReference>
<comment type="caution">
    <text evidence="5">The sequence shown here is derived from an EMBL/GenBank/DDBJ whole genome shotgun (WGS) entry which is preliminary data.</text>
</comment>
<evidence type="ECO:0000313" key="5">
    <source>
        <dbReference type="EMBL" id="GGH79460.1"/>
    </source>
</evidence>
<protein>
    <recommendedName>
        <fullName evidence="4">HTH araC/xylS-type domain-containing protein</fullName>
    </recommendedName>
</protein>
<dbReference type="EMBL" id="BMIB01000005">
    <property type="protein sequence ID" value="GGH79460.1"/>
    <property type="molecule type" value="Genomic_DNA"/>
</dbReference>
<evidence type="ECO:0000256" key="2">
    <source>
        <dbReference type="ARBA" id="ARBA00023125"/>
    </source>
</evidence>
<feature type="domain" description="HTH araC/xylS-type" evidence="4">
    <location>
        <begin position="168"/>
        <end position="265"/>
    </location>
</feature>
<sequence length="271" mass="30624">MNTLFECGELMPCGAPCTGVAMLQEGERDYTELILLEQGGAARNTAFYGGQVSLPAVIYIPPGVNDRFVPDERVHGYRVRFKTGFLPHHSAGLFAAFFDACNLPLTSFALQEAVSQLFKMICYECVSNNANERTIQYLLLALLAKIDFVRKATGNRGDCKEKDYLTCKAFMMLLEDNFSHNHKVDFYSKQLNVSLRSLNYITTRVMGKSVLQLIDMRKQAEAQELLANSSKSITEIAYELGFDKSYFSRFFYKKAGVTPMQFRQNRQNAVS</sequence>